<keyword evidence="2" id="KW-1185">Reference proteome</keyword>
<dbReference type="EMBL" id="JAZHXI010000025">
    <property type="protein sequence ID" value="KAL2059845.1"/>
    <property type="molecule type" value="Genomic_DNA"/>
</dbReference>
<evidence type="ECO:0000313" key="1">
    <source>
        <dbReference type="EMBL" id="KAL2059845.1"/>
    </source>
</evidence>
<gene>
    <name evidence="1" type="ORF">VTL71DRAFT_10000</name>
</gene>
<reference evidence="1 2" key="1">
    <citation type="journal article" date="2024" name="Commun. Biol.">
        <title>Comparative genomic analysis of thermophilic fungi reveals convergent evolutionary adaptations and gene losses.</title>
        <authorList>
            <person name="Steindorff A.S."/>
            <person name="Aguilar-Pontes M.V."/>
            <person name="Robinson A.J."/>
            <person name="Andreopoulos B."/>
            <person name="LaButti K."/>
            <person name="Kuo A."/>
            <person name="Mondo S."/>
            <person name="Riley R."/>
            <person name="Otillar R."/>
            <person name="Haridas S."/>
            <person name="Lipzen A."/>
            <person name="Grimwood J."/>
            <person name="Schmutz J."/>
            <person name="Clum A."/>
            <person name="Reid I.D."/>
            <person name="Moisan M.C."/>
            <person name="Butler G."/>
            <person name="Nguyen T.T.M."/>
            <person name="Dewar K."/>
            <person name="Conant G."/>
            <person name="Drula E."/>
            <person name="Henrissat B."/>
            <person name="Hansel C."/>
            <person name="Singer S."/>
            <person name="Hutchinson M.I."/>
            <person name="de Vries R.P."/>
            <person name="Natvig D.O."/>
            <person name="Powell A.J."/>
            <person name="Tsang A."/>
            <person name="Grigoriev I.V."/>
        </authorList>
    </citation>
    <scope>NUCLEOTIDE SEQUENCE [LARGE SCALE GENOMIC DNA]</scope>
    <source>
        <strain evidence="1 2">CBS 494.80</strain>
    </source>
</reference>
<sequence>MTIFEEEEDYETSLKFHLFSKEHHKALTDSEMSIYQSSTASGENTSFLDIGHTFLTSMGPKAQLACFHRPYVASDVVSMMAVEINAIQVIGKCRWCAQPSVIANMCVLLQTFRHVTYLGLVSSANRTSTTPSCLFLTSLANDDHDCNRFLTDAAESSLRRRGYRFIHRHHAPDKRARDLVHPITWYLCRATDSALDPLRHLVMDSLANAMFGR</sequence>
<protein>
    <submittedName>
        <fullName evidence="1">Uncharacterized protein</fullName>
    </submittedName>
</protein>
<proteinExistence type="predicted"/>
<name>A0ABR4BQ13_9HELO</name>
<organism evidence="1 2">
    <name type="scientific">Oculimacula yallundae</name>
    <dbReference type="NCBI Taxonomy" id="86028"/>
    <lineage>
        <taxon>Eukaryota</taxon>
        <taxon>Fungi</taxon>
        <taxon>Dikarya</taxon>
        <taxon>Ascomycota</taxon>
        <taxon>Pezizomycotina</taxon>
        <taxon>Leotiomycetes</taxon>
        <taxon>Helotiales</taxon>
        <taxon>Ploettnerulaceae</taxon>
        <taxon>Oculimacula</taxon>
    </lineage>
</organism>
<evidence type="ECO:0000313" key="2">
    <source>
        <dbReference type="Proteomes" id="UP001595075"/>
    </source>
</evidence>
<dbReference type="Proteomes" id="UP001595075">
    <property type="component" value="Unassembled WGS sequence"/>
</dbReference>
<accession>A0ABR4BQ13</accession>
<comment type="caution">
    <text evidence="1">The sequence shown here is derived from an EMBL/GenBank/DDBJ whole genome shotgun (WGS) entry which is preliminary data.</text>
</comment>